<sequence>MTCQHAAKKRPNLDSKSNISMLQSHKKGRCMHQLIIILYVSSASSVHDSFVHSFCASSFASLSKMHSSLMHKMIKITIDRISILLQQ</sequence>
<evidence type="ECO:0000313" key="2">
    <source>
        <dbReference type="Proteomes" id="UP000230069"/>
    </source>
</evidence>
<evidence type="ECO:0000313" key="1">
    <source>
        <dbReference type="EMBL" id="PIA62646.1"/>
    </source>
</evidence>
<reference evidence="1 2" key="1">
    <citation type="submission" date="2017-09" db="EMBL/GenBank/DDBJ databases">
        <title>WGS assembly of Aquilegia coerulea Goldsmith.</title>
        <authorList>
            <person name="Hodges S."/>
            <person name="Kramer E."/>
            <person name="Nordborg M."/>
            <person name="Tomkins J."/>
            <person name="Borevitz J."/>
            <person name="Derieg N."/>
            <person name="Yan J."/>
            <person name="Mihaltcheva S."/>
            <person name="Hayes R.D."/>
            <person name="Rokhsar D."/>
        </authorList>
    </citation>
    <scope>NUCLEOTIDE SEQUENCE [LARGE SCALE GENOMIC DNA]</scope>
    <source>
        <strain evidence="2">cv. Goldsmith</strain>
    </source>
</reference>
<protein>
    <submittedName>
        <fullName evidence="1">Uncharacterized protein</fullName>
    </submittedName>
</protein>
<keyword evidence="2" id="KW-1185">Reference proteome</keyword>
<dbReference type="AlphaFoldDB" id="A0A2G5F3V2"/>
<dbReference type="Proteomes" id="UP000230069">
    <property type="component" value="Unassembled WGS sequence"/>
</dbReference>
<gene>
    <name evidence="1" type="ORF">AQUCO_00200574v1</name>
</gene>
<accession>A0A2G5F3V2</accession>
<dbReference type="EMBL" id="KZ305019">
    <property type="protein sequence ID" value="PIA62646.1"/>
    <property type="molecule type" value="Genomic_DNA"/>
</dbReference>
<organism evidence="1 2">
    <name type="scientific">Aquilegia coerulea</name>
    <name type="common">Rocky mountain columbine</name>
    <dbReference type="NCBI Taxonomy" id="218851"/>
    <lineage>
        <taxon>Eukaryota</taxon>
        <taxon>Viridiplantae</taxon>
        <taxon>Streptophyta</taxon>
        <taxon>Embryophyta</taxon>
        <taxon>Tracheophyta</taxon>
        <taxon>Spermatophyta</taxon>
        <taxon>Magnoliopsida</taxon>
        <taxon>Ranunculales</taxon>
        <taxon>Ranunculaceae</taxon>
        <taxon>Thalictroideae</taxon>
        <taxon>Aquilegia</taxon>
    </lineage>
</organism>
<dbReference type="InParanoid" id="A0A2G5F3V2"/>
<name>A0A2G5F3V2_AQUCA</name>
<proteinExistence type="predicted"/>